<sequence>MSYDDTPDVVFNSQGDGLPEVSGIFQDLGVYNAPSGSSSEADLPLKSDGNLGSDAGAQPVNRKARVAHLPHPTPPPTAAAATVEESASDIPFLYQGWSEGEIAEELLTPESFYWWKARDAMAERGLLPDIPAIYPSGARQHQTAPSSAADKRTLRWEDLSLGVRWLIILRLSEQRPFSAVIIWQLDLSKQQVHDFVTSYVNFCDQWNAFEHSVADRVKAFGGHSEQQDILCADWIHDHRPLMPHDRITQDDVEMGLLFLSERGIVNHNVDLQAWVDEKEPKDFARIQIDLPTLKDCMDYRLLRRVAVARLVDPDVILDAIVQQRMDKRRNDCSVRGRGVMLNDAFLGTLQQVVP</sequence>
<name>A0A8G0LNZ1_9HYPO</name>
<gene>
    <name evidence="2" type="ORF">H0G86_011722</name>
</gene>
<keyword evidence="3" id="KW-1185">Reference proteome</keyword>
<accession>A0A8G0LNZ1</accession>
<reference evidence="2 3" key="1">
    <citation type="journal article" date="2021" name="BMC Genomics">
        <title>Telomere-to-telomere genome assembly of asparaginase-producing Trichoderma simmonsii.</title>
        <authorList>
            <person name="Chung D."/>
            <person name="Kwon Y.M."/>
            <person name="Yang Y."/>
        </authorList>
    </citation>
    <scope>NUCLEOTIDE SEQUENCE [LARGE SCALE GENOMIC DNA]</scope>
    <source>
        <strain evidence="2 3">GH-Sj1</strain>
    </source>
</reference>
<feature type="region of interest" description="Disordered" evidence="1">
    <location>
        <begin position="35"/>
        <end position="57"/>
    </location>
</feature>
<protein>
    <submittedName>
        <fullName evidence="2">Uncharacterized protein</fullName>
    </submittedName>
</protein>
<evidence type="ECO:0000256" key="1">
    <source>
        <dbReference type="SAM" id="MobiDB-lite"/>
    </source>
</evidence>
<dbReference type="Proteomes" id="UP000826661">
    <property type="component" value="Chromosome VI"/>
</dbReference>
<dbReference type="EMBL" id="CP075869">
    <property type="protein sequence ID" value="QYT04819.1"/>
    <property type="molecule type" value="Genomic_DNA"/>
</dbReference>
<dbReference type="AlphaFoldDB" id="A0A8G0LNZ1"/>
<organism evidence="2 3">
    <name type="scientific">Trichoderma simmonsii</name>
    <dbReference type="NCBI Taxonomy" id="1491479"/>
    <lineage>
        <taxon>Eukaryota</taxon>
        <taxon>Fungi</taxon>
        <taxon>Dikarya</taxon>
        <taxon>Ascomycota</taxon>
        <taxon>Pezizomycotina</taxon>
        <taxon>Sordariomycetes</taxon>
        <taxon>Hypocreomycetidae</taxon>
        <taxon>Hypocreales</taxon>
        <taxon>Hypocreaceae</taxon>
        <taxon>Trichoderma</taxon>
    </lineage>
</organism>
<evidence type="ECO:0000313" key="3">
    <source>
        <dbReference type="Proteomes" id="UP000826661"/>
    </source>
</evidence>
<evidence type="ECO:0000313" key="2">
    <source>
        <dbReference type="EMBL" id="QYT04819.1"/>
    </source>
</evidence>
<proteinExistence type="predicted"/>